<dbReference type="PANTHER" id="PTHR30126">
    <property type="entry name" value="HTH-TYPE TRANSCRIPTIONAL REGULATOR"/>
    <property type="match status" value="1"/>
</dbReference>
<feature type="domain" description="HTH lysR-type" evidence="7">
    <location>
        <begin position="6"/>
        <end position="63"/>
    </location>
</feature>
<name>A0A418WIE5_9PROT</name>
<evidence type="ECO:0000256" key="6">
    <source>
        <dbReference type="ARBA" id="ARBA00043141"/>
    </source>
</evidence>
<dbReference type="GO" id="GO:0003700">
    <property type="term" value="F:DNA-binding transcription factor activity"/>
    <property type="evidence" value="ECO:0007669"/>
    <property type="project" value="InterPro"/>
</dbReference>
<comment type="similarity">
    <text evidence="1">Belongs to the LysR transcriptional regulatory family.</text>
</comment>
<dbReference type="InterPro" id="IPR005119">
    <property type="entry name" value="LysR_subst-bd"/>
</dbReference>
<evidence type="ECO:0000256" key="3">
    <source>
        <dbReference type="ARBA" id="ARBA00023125"/>
    </source>
</evidence>
<evidence type="ECO:0000313" key="9">
    <source>
        <dbReference type="Proteomes" id="UP000284605"/>
    </source>
</evidence>
<protein>
    <recommendedName>
        <fullName evidence="5">HTH-type transcriptional regulator CbbR</fullName>
    </recommendedName>
    <alternativeName>
        <fullName evidence="6">RuBisCO operon transcriptional regulator</fullName>
    </alternativeName>
</protein>
<dbReference type="AlphaFoldDB" id="A0A418WIE5"/>
<dbReference type="PRINTS" id="PR00039">
    <property type="entry name" value="HTHLYSR"/>
</dbReference>
<evidence type="ECO:0000256" key="4">
    <source>
        <dbReference type="ARBA" id="ARBA00023163"/>
    </source>
</evidence>
<keyword evidence="2" id="KW-0805">Transcription regulation</keyword>
<dbReference type="OrthoDB" id="9808620at2"/>
<dbReference type="SUPFAM" id="SSF46785">
    <property type="entry name" value="Winged helix' DNA-binding domain"/>
    <property type="match status" value="1"/>
</dbReference>
<evidence type="ECO:0000313" key="8">
    <source>
        <dbReference type="EMBL" id="RJF89817.1"/>
    </source>
</evidence>
<dbReference type="Pfam" id="PF03466">
    <property type="entry name" value="LysR_substrate"/>
    <property type="match status" value="1"/>
</dbReference>
<keyword evidence="9" id="KW-1185">Reference proteome</keyword>
<dbReference type="EMBL" id="QYUK01000011">
    <property type="protein sequence ID" value="RJF89817.1"/>
    <property type="molecule type" value="Genomic_DNA"/>
</dbReference>
<evidence type="ECO:0000256" key="1">
    <source>
        <dbReference type="ARBA" id="ARBA00009437"/>
    </source>
</evidence>
<dbReference type="Gene3D" id="3.40.190.290">
    <property type="match status" value="1"/>
</dbReference>
<gene>
    <name evidence="8" type="ORF">D3874_24985</name>
</gene>
<dbReference type="InterPro" id="IPR036388">
    <property type="entry name" value="WH-like_DNA-bd_sf"/>
</dbReference>
<dbReference type="PANTHER" id="PTHR30126:SF5">
    <property type="entry name" value="HTH-TYPE TRANSCRIPTIONAL ACTIVATOR CMPR"/>
    <property type="match status" value="1"/>
</dbReference>
<evidence type="ECO:0000256" key="5">
    <source>
        <dbReference type="ARBA" id="ARBA00039279"/>
    </source>
</evidence>
<dbReference type="GO" id="GO:0000976">
    <property type="term" value="F:transcription cis-regulatory region binding"/>
    <property type="evidence" value="ECO:0007669"/>
    <property type="project" value="TreeGrafter"/>
</dbReference>
<dbReference type="PROSITE" id="PS50931">
    <property type="entry name" value="HTH_LYSR"/>
    <property type="match status" value="1"/>
</dbReference>
<dbReference type="RefSeq" id="WP_119782061.1">
    <property type="nucleotide sequence ID" value="NZ_QYUK01000011.1"/>
</dbReference>
<proteinExistence type="inferred from homology"/>
<dbReference type="Proteomes" id="UP000284605">
    <property type="component" value="Unassembled WGS sequence"/>
</dbReference>
<dbReference type="InterPro" id="IPR000847">
    <property type="entry name" value="LysR_HTH_N"/>
</dbReference>
<comment type="caution">
    <text evidence="8">The sequence shown here is derived from an EMBL/GenBank/DDBJ whole genome shotgun (WGS) entry which is preliminary data.</text>
</comment>
<keyword evidence="3" id="KW-0238">DNA-binding</keyword>
<dbReference type="Gene3D" id="1.10.10.10">
    <property type="entry name" value="Winged helix-like DNA-binding domain superfamily/Winged helix DNA-binding domain"/>
    <property type="match status" value="1"/>
</dbReference>
<reference evidence="8 9" key="1">
    <citation type="submission" date="2018-09" db="EMBL/GenBank/DDBJ databases">
        <authorList>
            <person name="Zhu H."/>
        </authorList>
    </citation>
    <scope>NUCLEOTIDE SEQUENCE [LARGE SCALE GENOMIC DNA]</scope>
    <source>
        <strain evidence="8 9">K1W22B-8</strain>
    </source>
</reference>
<dbReference type="InterPro" id="IPR036390">
    <property type="entry name" value="WH_DNA-bd_sf"/>
</dbReference>
<dbReference type="Pfam" id="PF00126">
    <property type="entry name" value="HTH_1"/>
    <property type="match status" value="1"/>
</dbReference>
<organism evidence="8 9">
    <name type="scientific">Oleomonas cavernae</name>
    <dbReference type="NCBI Taxonomy" id="2320859"/>
    <lineage>
        <taxon>Bacteria</taxon>
        <taxon>Pseudomonadati</taxon>
        <taxon>Pseudomonadota</taxon>
        <taxon>Alphaproteobacteria</taxon>
        <taxon>Acetobacterales</taxon>
        <taxon>Acetobacteraceae</taxon>
        <taxon>Oleomonas</taxon>
    </lineage>
</organism>
<dbReference type="SUPFAM" id="SSF53850">
    <property type="entry name" value="Periplasmic binding protein-like II"/>
    <property type="match status" value="1"/>
</dbReference>
<sequence length="320" mass="34538">MSLHAVTLRQLRALQAVIRTGSITRAAAELHVTPPAVTMQLQQLQELAGQPLLERHGNETVATDAGREILTAAERIDAAMADCVAMLSSLAGAEKGTVSIGVVSTAKYFAPQALAAFRRLHPGISLRLTVGNRAEIMDRLRHFGIDVAITGRPPLELEVEAEVIGDHPHLIVAPPDHPLAGQRDIPARLLAEETFLVREPGSGTRGLMERFFDKMHIHPPIAMQIDSNETIKQAVIACLGISFISGHTVGAELADGRMVALDVKGLPIVRQWYVVHLAQRRPVPAVRAIIDFLIERGGSFLPSIAAADAVDRPGHARPRP</sequence>
<evidence type="ECO:0000256" key="2">
    <source>
        <dbReference type="ARBA" id="ARBA00023015"/>
    </source>
</evidence>
<evidence type="ECO:0000259" key="7">
    <source>
        <dbReference type="PROSITE" id="PS50931"/>
    </source>
</evidence>
<dbReference type="CDD" id="cd08419">
    <property type="entry name" value="PBP2_CbbR_RubisCO_like"/>
    <property type="match status" value="1"/>
</dbReference>
<keyword evidence="4" id="KW-0804">Transcription</keyword>
<accession>A0A418WIE5</accession>